<dbReference type="InterPro" id="IPR001296">
    <property type="entry name" value="Glyco_trans_1"/>
</dbReference>
<dbReference type="Pfam" id="PF00534">
    <property type="entry name" value="Glycos_transf_1"/>
    <property type="match status" value="1"/>
</dbReference>
<accession>A0AA42CQG4</accession>
<reference evidence="2" key="1">
    <citation type="submission" date="2022-05" db="EMBL/GenBank/DDBJ databases">
        <authorList>
            <person name="Pankratov T."/>
        </authorList>
    </citation>
    <scope>NUCLEOTIDE SEQUENCE</scope>
    <source>
        <strain evidence="2">BP6-180914</strain>
    </source>
</reference>
<keyword evidence="2" id="KW-0328">Glycosyltransferase</keyword>
<dbReference type="EC" id="2.4.-.-" evidence="2"/>
<dbReference type="SUPFAM" id="SSF53756">
    <property type="entry name" value="UDP-Glycosyltransferase/glycogen phosphorylase"/>
    <property type="match status" value="1"/>
</dbReference>
<feature type="domain" description="Glycosyl transferase family 1" evidence="1">
    <location>
        <begin position="170"/>
        <end position="232"/>
    </location>
</feature>
<evidence type="ECO:0000313" key="2">
    <source>
        <dbReference type="EMBL" id="MCW6511432.1"/>
    </source>
</evidence>
<protein>
    <submittedName>
        <fullName evidence="2">Glycosyltransferase</fullName>
        <ecNumber evidence="2">2.4.-.-</ecNumber>
    </submittedName>
</protein>
<dbReference type="Proteomes" id="UP001165667">
    <property type="component" value="Unassembled WGS sequence"/>
</dbReference>
<dbReference type="EMBL" id="JAMOIM010000026">
    <property type="protein sequence ID" value="MCW6511432.1"/>
    <property type="molecule type" value="Genomic_DNA"/>
</dbReference>
<comment type="caution">
    <text evidence="2">The sequence shown here is derived from an EMBL/GenBank/DDBJ whole genome shotgun (WGS) entry which is preliminary data.</text>
</comment>
<keyword evidence="3" id="KW-1185">Reference proteome</keyword>
<keyword evidence="2" id="KW-0808">Transferase</keyword>
<dbReference type="GO" id="GO:0016757">
    <property type="term" value="F:glycosyltransferase activity"/>
    <property type="evidence" value="ECO:0007669"/>
    <property type="project" value="UniProtKB-KW"/>
</dbReference>
<dbReference type="Gene3D" id="3.40.50.2000">
    <property type="entry name" value="Glycogen Phosphorylase B"/>
    <property type="match status" value="1"/>
</dbReference>
<evidence type="ECO:0000313" key="3">
    <source>
        <dbReference type="Proteomes" id="UP001165667"/>
    </source>
</evidence>
<name>A0AA42CQG4_9HYPH</name>
<evidence type="ECO:0000259" key="1">
    <source>
        <dbReference type="Pfam" id="PF00534"/>
    </source>
</evidence>
<dbReference type="AlphaFoldDB" id="A0AA42CQG4"/>
<proteinExistence type="predicted"/>
<gene>
    <name evidence="2" type="ORF">M8523_25955</name>
</gene>
<sequence>MLVEAGFDAALVTNDLSDAHFYNLGVPVVLERDFHITGDDILVIPEGWHQHFTRLNGTAAEKVCFCQNHFNVHRTFAPGQDFSTFGVESVLCCSRIVANHLERYYGVSDVRVVPCGIELPAAIPQDKSLVVAFMPRKAGADAGIIRDLFRRKHKDLKDISWRSIDKCAHADAMKALGSAAMFLSLSHREGFGLPPVEAMSYRTLVVGFHGDGGREYATSRNGYWLAEGDLLGCADALALACHMLAAGSREVADVLDEAQATAARFNMGNTQAKLVEFWSERV</sequence>
<organism evidence="2 3">
    <name type="scientific">Lichenifustis flavocetrariae</name>
    <dbReference type="NCBI Taxonomy" id="2949735"/>
    <lineage>
        <taxon>Bacteria</taxon>
        <taxon>Pseudomonadati</taxon>
        <taxon>Pseudomonadota</taxon>
        <taxon>Alphaproteobacteria</taxon>
        <taxon>Hyphomicrobiales</taxon>
        <taxon>Lichenihabitantaceae</taxon>
        <taxon>Lichenifustis</taxon>
    </lineage>
</organism>
<dbReference type="RefSeq" id="WP_282587810.1">
    <property type="nucleotide sequence ID" value="NZ_JAMOIM010000026.1"/>
</dbReference>